<reference evidence="1 2" key="1">
    <citation type="submission" date="2020-11" db="EMBL/GenBank/DDBJ databases">
        <title>Enhanced detection system for hospital associated transmission using whole genome sequencing surveillance.</title>
        <authorList>
            <person name="Harrison L.H."/>
            <person name="Van Tyne D."/>
            <person name="Marsh J.W."/>
            <person name="Griffith M.P."/>
            <person name="Snyder D.J."/>
            <person name="Cooper V.S."/>
            <person name="Mustapha M."/>
        </authorList>
    </citation>
    <scope>NUCLEOTIDE SEQUENCE [LARGE SCALE GENOMIC DNA]</scope>
    <source>
        <strain evidence="1 2">PSA00705</strain>
    </source>
</reference>
<dbReference type="EMBL" id="JADTFC010000017">
    <property type="protein sequence ID" value="MBG6287716.1"/>
    <property type="molecule type" value="Genomic_DNA"/>
</dbReference>
<proteinExistence type="predicted"/>
<accession>A0ABS0KJC4</accession>
<dbReference type="Proteomes" id="UP000608450">
    <property type="component" value="Unassembled WGS sequence"/>
</dbReference>
<organism evidence="1 2">
    <name type="scientific">Pseudomonas nitroreducens</name>
    <dbReference type="NCBI Taxonomy" id="46680"/>
    <lineage>
        <taxon>Bacteria</taxon>
        <taxon>Pseudomonadati</taxon>
        <taxon>Pseudomonadota</taxon>
        <taxon>Gammaproteobacteria</taxon>
        <taxon>Pseudomonadales</taxon>
        <taxon>Pseudomonadaceae</taxon>
        <taxon>Pseudomonas</taxon>
    </lineage>
</organism>
<evidence type="ECO:0000313" key="1">
    <source>
        <dbReference type="EMBL" id="MBG6287716.1"/>
    </source>
</evidence>
<keyword evidence="2" id="KW-1185">Reference proteome</keyword>
<protein>
    <submittedName>
        <fullName evidence="1">Uncharacterized protein</fullName>
    </submittedName>
</protein>
<evidence type="ECO:0000313" key="2">
    <source>
        <dbReference type="Proteomes" id="UP000608450"/>
    </source>
</evidence>
<dbReference type="RefSeq" id="WP_196912562.1">
    <property type="nucleotide sequence ID" value="NZ_JADTFC010000017.1"/>
</dbReference>
<comment type="caution">
    <text evidence="1">The sequence shown here is derived from an EMBL/GenBank/DDBJ whole genome shotgun (WGS) entry which is preliminary data.</text>
</comment>
<sequence length="255" mass="28261">MNKKPVVASEAELCAAFIEQFNAQPGWTCYPETADFDILVVHEEGRQIGVEAKLKLNAKVADQILPGDWQDRYGAPGPDYRLVIVGAITEASYGISRMLEMCGVTVLEPTLRQGWRAAPQGYEIDFGIRDFMARGHAWKYHLFDWNPIERCKVPIVVPDVPAGVPCPLRLTPWKESALQVLILLRQQGFVTAKQITGLGISPTTWIRGDRAWLRKGTGAGQWVATDALPDFDKQHPAAYAALLEQAKPGTLELLP</sequence>
<name>A0ABS0KJC4_PSENT</name>
<gene>
    <name evidence="1" type="ORF">I5I61_09695</name>
</gene>